<evidence type="ECO:0000313" key="4">
    <source>
        <dbReference type="EMBL" id="KAE8353934.1"/>
    </source>
</evidence>
<feature type="region of interest" description="Disordered" evidence="3">
    <location>
        <begin position="432"/>
        <end position="452"/>
    </location>
</feature>
<sequence length="761" mass="84677">MLRCSNAGALRTGVKSGPAKRICPGRSWSRGIPAGTSSILLSSTAPAGLALRQNGVRRLPGDAKEYSTNLSIARPGFVRRRKAASNVFLSRDTRESKRAATNNDLLLAIAKAGTSPKVRKELKGTTLITVSGKTVEMELKWLQDPRALADRVAKLLSAHDVRLAVALVRGAEKESMECAVAWNHLLEYCLKRHNPEAAMKFYNEMKKRGRKPSSLTYTIMLDGLAKVPWNAGVHPVKTALSIYRSIFAPNSAVTPNIIHTNAMLNVCASHTDTEILWLIAGELPEQGETSPNCATYSIILRAITEAARGDISRMKASQTARMMARSALAVKEGKRIWSDIVFRWKKGEFKVDNILVNSMANLLLEGSTDRDCYDVFALINQATGIPIFAKEPPSNPHSQQPSLKLENVTTRKDMKEFVPFLDDVRGFFQPSEKESRGLKEQKTNEEEEKEETFETLFDPLGRPGEGDLTPLYISVGNRELSIILDTCTTMTQGLSLGKEYWQHLTQDDTNYKIEPDSGTYHQYLRLLRLGRSSRLTLDLIRDRMMPAGMVEGRSFRIGLATCLRDRNNINVFKNANGLLHIMETALPLPLPLVLTDYLGLVHKLTNSPELLMSLNGITENNKKPTGSLSTIGQKLRFNLQITATEVLRPSITKLSHAMDHGEVSPAPVRNHYPGNTPDPYSVSGEDALQVLTSTRRLIDEILQTSDPKLLSKETRAQLKQDSQNLSKYSDAEMVQKYQLTRVSLPSELVRAFKDQQLDSKE</sequence>
<organism evidence="4 5">
    <name type="scientific">Aspergillus coremiiformis</name>
    <dbReference type="NCBI Taxonomy" id="138285"/>
    <lineage>
        <taxon>Eukaryota</taxon>
        <taxon>Fungi</taxon>
        <taxon>Dikarya</taxon>
        <taxon>Ascomycota</taxon>
        <taxon>Pezizomycotina</taxon>
        <taxon>Eurotiomycetes</taxon>
        <taxon>Eurotiomycetidae</taxon>
        <taxon>Eurotiales</taxon>
        <taxon>Aspergillaceae</taxon>
        <taxon>Aspergillus</taxon>
        <taxon>Aspergillus subgen. Circumdati</taxon>
    </lineage>
</organism>
<reference evidence="5" key="1">
    <citation type="submission" date="2019-04" db="EMBL/GenBank/DDBJ databases">
        <title>Friends and foes A comparative genomics studyof 23 Aspergillus species from section Flavi.</title>
        <authorList>
            <consortium name="DOE Joint Genome Institute"/>
            <person name="Kjaerbolling I."/>
            <person name="Vesth T."/>
            <person name="Frisvad J.C."/>
            <person name="Nybo J.L."/>
            <person name="Theobald S."/>
            <person name="Kildgaard S."/>
            <person name="Isbrandt T."/>
            <person name="Kuo A."/>
            <person name="Sato A."/>
            <person name="Lyhne E.K."/>
            <person name="Kogle M.E."/>
            <person name="Wiebenga A."/>
            <person name="Kun R.S."/>
            <person name="Lubbers R.J."/>
            <person name="Makela M.R."/>
            <person name="Barry K."/>
            <person name="Chovatia M."/>
            <person name="Clum A."/>
            <person name="Daum C."/>
            <person name="Haridas S."/>
            <person name="He G."/>
            <person name="LaButti K."/>
            <person name="Lipzen A."/>
            <person name="Mondo S."/>
            <person name="Riley R."/>
            <person name="Salamov A."/>
            <person name="Simmons B.A."/>
            <person name="Magnuson J.K."/>
            <person name="Henrissat B."/>
            <person name="Mortensen U.H."/>
            <person name="Larsen T.O."/>
            <person name="Devries R.P."/>
            <person name="Grigoriev I.V."/>
            <person name="Machida M."/>
            <person name="Baker S.E."/>
            <person name="Andersen M.R."/>
        </authorList>
    </citation>
    <scope>NUCLEOTIDE SEQUENCE [LARGE SCALE GENOMIC DNA]</scope>
    <source>
        <strain evidence="5">CBS 553.77</strain>
    </source>
</reference>
<name>A0A5N6Z8F2_9EURO</name>
<dbReference type="PROSITE" id="PS51375">
    <property type="entry name" value="PPR"/>
    <property type="match status" value="1"/>
</dbReference>
<accession>A0A5N6Z8F2</accession>
<keyword evidence="1" id="KW-0677">Repeat</keyword>
<feature type="repeat" description="PPR" evidence="2">
    <location>
        <begin position="178"/>
        <end position="212"/>
    </location>
</feature>
<dbReference type="PANTHER" id="PTHR47942">
    <property type="entry name" value="TETRATRICOPEPTIDE REPEAT (TPR)-LIKE SUPERFAMILY PROTEIN-RELATED"/>
    <property type="match status" value="1"/>
</dbReference>
<feature type="compositionally biased region" description="Basic and acidic residues" evidence="3">
    <location>
        <begin position="432"/>
        <end position="444"/>
    </location>
</feature>
<protein>
    <recommendedName>
        <fullName evidence="6">Pentatricopeptide repeat protein</fullName>
    </recommendedName>
</protein>
<evidence type="ECO:0000256" key="3">
    <source>
        <dbReference type="SAM" id="MobiDB-lite"/>
    </source>
</evidence>
<dbReference type="Pfam" id="PF13041">
    <property type="entry name" value="PPR_2"/>
    <property type="match status" value="1"/>
</dbReference>
<dbReference type="Proteomes" id="UP000327118">
    <property type="component" value="Unassembled WGS sequence"/>
</dbReference>
<dbReference type="InterPro" id="IPR002885">
    <property type="entry name" value="PPR_rpt"/>
</dbReference>
<dbReference type="OrthoDB" id="185373at2759"/>
<evidence type="ECO:0000256" key="1">
    <source>
        <dbReference type="ARBA" id="ARBA00022737"/>
    </source>
</evidence>
<keyword evidence="5" id="KW-1185">Reference proteome</keyword>
<dbReference type="InterPro" id="IPR051222">
    <property type="entry name" value="PPR/CCM1_RNA-binding"/>
</dbReference>
<feature type="region of interest" description="Disordered" evidence="3">
    <location>
        <begin position="661"/>
        <end position="680"/>
    </location>
</feature>
<gene>
    <name evidence="4" type="ORF">BDV28DRAFT_132073</name>
</gene>
<dbReference type="InterPro" id="IPR011990">
    <property type="entry name" value="TPR-like_helical_dom_sf"/>
</dbReference>
<evidence type="ECO:0000313" key="5">
    <source>
        <dbReference type="Proteomes" id="UP000327118"/>
    </source>
</evidence>
<dbReference type="NCBIfam" id="TIGR00756">
    <property type="entry name" value="PPR"/>
    <property type="match status" value="1"/>
</dbReference>
<dbReference type="EMBL" id="ML739084">
    <property type="protein sequence ID" value="KAE8353934.1"/>
    <property type="molecule type" value="Genomic_DNA"/>
</dbReference>
<proteinExistence type="predicted"/>
<dbReference type="Gene3D" id="1.25.40.10">
    <property type="entry name" value="Tetratricopeptide repeat domain"/>
    <property type="match status" value="1"/>
</dbReference>
<dbReference type="PANTHER" id="PTHR47942:SF105">
    <property type="entry name" value="ATPASE EXPRESSION PROTEIN 3"/>
    <property type="match status" value="1"/>
</dbReference>
<evidence type="ECO:0008006" key="6">
    <source>
        <dbReference type="Google" id="ProtNLM"/>
    </source>
</evidence>
<evidence type="ECO:0000256" key="2">
    <source>
        <dbReference type="PROSITE-ProRule" id="PRU00708"/>
    </source>
</evidence>
<dbReference type="AlphaFoldDB" id="A0A5N6Z8F2"/>